<dbReference type="Gene3D" id="3.40.250.10">
    <property type="entry name" value="Rhodanese-like domain"/>
    <property type="match status" value="2"/>
</dbReference>
<proteinExistence type="predicted"/>
<name>A0A8J6TH11_9BACT</name>
<evidence type="ECO:0000313" key="2">
    <source>
        <dbReference type="EMBL" id="MBC8318680.1"/>
    </source>
</evidence>
<dbReference type="InterPro" id="IPR036873">
    <property type="entry name" value="Rhodanese-like_dom_sf"/>
</dbReference>
<accession>A0A8J6TH11</accession>
<organism evidence="2 3">
    <name type="scientific">Candidatus Desulfobia pelagia</name>
    <dbReference type="NCBI Taxonomy" id="2841692"/>
    <lineage>
        <taxon>Bacteria</taxon>
        <taxon>Pseudomonadati</taxon>
        <taxon>Thermodesulfobacteriota</taxon>
        <taxon>Desulfobulbia</taxon>
        <taxon>Desulfobulbales</taxon>
        <taxon>Desulfobulbaceae</taxon>
        <taxon>Candidatus Desulfobia</taxon>
    </lineage>
</organism>
<gene>
    <name evidence="2" type="ORF">H8E41_12315</name>
</gene>
<dbReference type="InterPro" id="IPR001763">
    <property type="entry name" value="Rhodanese-like_dom"/>
</dbReference>
<feature type="domain" description="Rhodanese" evidence="1">
    <location>
        <begin position="1"/>
        <end position="32"/>
    </location>
</feature>
<dbReference type="PROSITE" id="PS50206">
    <property type="entry name" value="RHODANESE_3"/>
    <property type="match status" value="2"/>
</dbReference>
<protein>
    <recommendedName>
        <fullName evidence="1">Rhodanese domain-containing protein</fullName>
    </recommendedName>
</protein>
<reference evidence="2 3" key="1">
    <citation type="submission" date="2020-08" db="EMBL/GenBank/DDBJ databases">
        <title>Bridging the membrane lipid divide: bacteria of the FCB group superphylum have the potential to synthesize archaeal ether lipids.</title>
        <authorList>
            <person name="Villanueva L."/>
            <person name="Von Meijenfeldt F.A.B."/>
            <person name="Westbye A.B."/>
            <person name="Yadav S."/>
            <person name="Hopmans E.C."/>
            <person name="Dutilh B.E."/>
            <person name="Sinninghe Damste J.S."/>
        </authorList>
    </citation>
    <scope>NUCLEOTIDE SEQUENCE [LARGE SCALE GENOMIC DNA]</scope>
    <source>
        <strain evidence="2">NIOZ-UU47</strain>
    </source>
</reference>
<sequence>MAVAIKKMGFTNINIYNGGLRDWIDSGLPVESIDPLPAYNGTFISAAELREKIAETDAGGCVDKAGNPLLTIIDFRSSLIVSEKKGGDKYRIQTNCRTITTVLDDFIDNPTLINSVPKTGMVVTICETGNRDLYLMRYLSKFGYSNIKGLQFGMRAWLKADYPVEKIATTPLQ</sequence>
<evidence type="ECO:0000259" key="1">
    <source>
        <dbReference type="PROSITE" id="PS50206"/>
    </source>
</evidence>
<dbReference type="EMBL" id="JACNJZ010000175">
    <property type="protein sequence ID" value="MBC8318680.1"/>
    <property type="molecule type" value="Genomic_DNA"/>
</dbReference>
<comment type="caution">
    <text evidence="2">The sequence shown here is derived from an EMBL/GenBank/DDBJ whole genome shotgun (WGS) entry which is preliminary data.</text>
</comment>
<dbReference type="Proteomes" id="UP000614424">
    <property type="component" value="Unassembled WGS sequence"/>
</dbReference>
<feature type="domain" description="Rhodanese" evidence="1">
    <location>
        <begin position="122"/>
        <end position="166"/>
    </location>
</feature>
<evidence type="ECO:0000313" key="3">
    <source>
        <dbReference type="Proteomes" id="UP000614424"/>
    </source>
</evidence>
<dbReference type="AlphaFoldDB" id="A0A8J6TH11"/>
<dbReference type="SUPFAM" id="SSF52821">
    <property type="entry name" value="Rhodanese/Cell cycle control phosphatase"/>
    <property type="match status" value="2"/>
</dbReference>